<accession>A0A0F5L0Q8</accession>
<reference evidence="2 3" key="1">
    <citation type="submission" date="2015-03" db="EMBL/GenBank/DDBJ databases">
        <authorList>
            <person name="Hassan Y.I."/>
            <person name="Lepp D."/>
            <person name="Zhou T."/>
        </authorList>
    </citation>
    <scope>NUCLEOTIDE SEQUENCE [LARGE SCALE GENOMIC DNA]</scope>
    <source>
        <strain evidence="2 3">GH2-10</strain>
    </source>
</reference>
<dbReference type="OrthoDB" id="7950620at2"/>
<keyword evidence="1" id="KW-1133">Transmembrane helix</keyword>
<keyword evidence="1" id="KW-0472">Membrane</keyword>
<protein>
    <submittedName>
        <fullName evidence="2">Uncharacterized protein</fullName>
    </submittedName>
</protein>
<name>A0A0F5L0Q8_9HYPH</name>
<dbReference type="Proteomes" id="UP000033514">
    <property type="component" value="Unassembled WGS sequence"/>
</dbReference>
<keyword evidence="1" id="KW-0812">Transmembrane</keyword>
<dbReference type="AlphaFoldDB" id="A0A0F5L0Q8"/>
<feature type="transmembrane region" description="Helical" evidence="1">
    <location>
        <begin position="12"/>
        <end position="30"/>
    </location>
</feature>
<evidence type="ECO:0000256" key="1">
    <source>
        <dbReference type="SAM" id="Phobius"/>
    </source>
</evidence>
<sequence length="127" mass="13348">MPIRMHHIAREVGAAFAVLAIYMLVLLAPLHQVSGLQKDLARLGFESTSSFSVCTSVSDDRQDETPLAAKCPLTGVAKFELAAVSVESNFDAPLLTAINVVYGTERADVPAAPSAHPGIPRAPPALA</sequence>
<dbReference type="EMBL" id="LAJG01000048">
    <property type="protein sequence ID" value="KKB75963.1"/>
    <property type="molecule type" value="Genomic_DNA"/>
</dbReference>
<comment type="caution">
    <text evidence="2">The sequence shown here is derived from an EMBL/GenBank/DDBJ whole genome shotgun (WGS) entry which is preliminary data.</text>
</comment>
<dbReference type="STRING" id="361041.VW35_19690"/>
<gene>
    <name evidence="2" type="ORF">VW35_19690</name>
</gene>
<dbReference type="PATRIC" id="fig|361041.3.peg.3356"/>
<organism evidence="2 3">
    <name type="scientific">Devosia soli</name>
    <dbReference type="NCBI Taxonomy" id="361041"/>
    <lineage>
        <taxon>Bacteria</taxon>
        <taxon>Pseudomonadati</taxon>
        <taxon>Pseudomonadota</taxon>
        <taxon>Alphaproteobacteria</taxon>
        <taxon>Hyphomicrobiales</taxon>
        <taxon>Devosiaceae</taxon>
        <taxon>Devosia</taxon>
    </lineage>
</organism>
<keyword evidence="3" id="KW-1185">Reference proteome</keyword>
<evidence type="ECO:0000313" key="3">
    <source>
        <dbReference type="Proteomes" id="UP000033514"/>
    </source>
</evidence>
<dbReference type="RefSeq" id="WP_046144777.1">
    <property type="nucleotide sequence ID" value="NZ_LAJG01000048.1"/>
</dbReference>
<proteinExistence type="predicted"/>
<evidence type="ECO:0000313" key="2">
    <source>
        <dbReference type="EMBL" id="KKB75963.1"/>
    </source>
</evidence>